<accession>A0ABR1JQ86</accession>
<evidence type="ECO:0000313" key="2">
    <source>
        <dbReference type="Proteomes" id="UP001498398"/>
    </source>
</evidence>
<reference evidence="1 2" key="1">
    <citation type="submission" date="2024-01" db="EMBL/GenBank/DDBJ databases">
        <title>A draft genome for the cacao thread blight pathogen Marasmiellus scandens.</title>
        <authorList>
            <person name="Baruah I.K."/>
            <person name="Leung J."/>
            <person name="Bukari Y."/>
            <person name="Amoako-Attah I."/>
            <person name="Meinhardt L.W."/>
            <person name="Bailey B.A."/>
            <person name="Cohen S.P."/>
        </authorList>
    </citation>
    <scope>NUCLEOTIDE SEQUENCE [LARGE SCALE GENOMIC DNA]</scope>
    <source>
        <strain evidence="1 2">GH-19</strain>
    </source>
</reference>
<keyword evidence="2" id="KW-1185">Reference proteome</keyword>
<name>A0ABR1JQ86_9AGAR</name>
<dbReference type="Proteomes" id="UP001498398">
    <property type="component" value="Unassembled WGS sequence"/>
</dbReference>
<comment type="caution">
    <text evidence="1">The sequence shown here is derived from an EMBL/GenBank/DDBJ whole genome shotgun (WGS) entry which is preliminary data.</text>
</comment>
<sequence length="54" mass="6022">MVGNGLLQWFLSKSSIGETETQKLPGHVFTGCLQSYTQQQGQRALHCYAVQVDH</sequence>
<gene>
    <name evidence="1" type="ORF">VKT23_005240</name>
</gene>
<evidence type="ECO:0000313" key="1">
    <source>
        <dbReference type="EMBL" id="KAK7465261.1"/>
    </source>
</evidence>
<dbReference type="EMBL" id="JBANRG010000006">
    <property type="protein sequence ID" value="KAK7465261.1"/>
    <property type="molecule type" value="Genomic_DNA"/>
</dbReference>
<organism evidence="1 2">
    <name type="scientific">Marasmiellus scandens</name>
    <dbReference type="NCBI Taxonomy" id="2682957"/>
    <lineage>
        <taxon>Eukaryota</taxon>
        <taxon>Fungi</taxon>
        <taxon>Dikarya</taxon>
        <taxon>Basidiomycota</taxon>
        <taxon>Agaricomycotina</taxon>
        <taxon>Agaricomycetes</taxon>
        <taxon>Agaricomycetidae</taxon>
        <taxon>Agaricales</taxon>
        <taxon>Marasmiineae</taxon>
        <taxon>Omphalotaceae</taxon>
        <taxon>Marasmiellus</taxon>
    </lineage>
</organism>
<protein>
    <submittedName>
        <fullName evidence="1">Uncharacterized protein</fullName>
    </submittedName>
</protein>
<proteinExistence type="predicted"/>